<dbReference type="CDD" id="cd01647">
    <property type="entry name" value="RT_LTR"/>
    <property type="match status" value="1"/>
</dbReference>
<dbReference type="Pfam" id="PF08284">
    <property type="entry name" value="RVP_2"/>
    <property type="match status" value="1"/>
</dbReference>
<name>A0ABQ5BJV3_9ASTR</name>
<dbReference type="InterPro" id="IPR043128">
    <property type="entry name" value="Rev_trsase/Diguanyl_cyclase"/>
</dbReference>
<accession>A0ABQ5BJV3</accession>
<reference evidence="1" key="2">
    <citation type="submission" date="2022-01" db="EMBL/GenBank/DDBJ databases">
        <authorList>
            <person name="Yamashiro T."/>
            <person name="Shiraishi A."/>
            <person name="Satake H."/>
            <person name="Nakayama K."/>
        </authorList>
    </citation>
    <scope>NUCLEOTIDE SEQUENCE</scope>
</reference>
<organism evidence="1 2">
    <name type="scientific">Tanacetum coccineum</name>
    <dbReference type="NCBI Taxonomy" id="301880"/>
    <lineage>
        <taxon>Eukaryota</taxon>
        <taxon>Viridiplantae</taxon>
        <taxon>Streptophyta</taxon>
        <taxon>Embryophyta</taxon>
        <taxon>Tracheophyta</taxon>
        <taxon>Spermatophyta</taxon>
        <taxon>Magnoliopsida</taxon>
        <taxon>eudicotyledons</taxon>
        <taxon>Gunneridae</taxon>
        <taxon>Pentapetalae</taxon>
        <taxon>asterids</taxon>
        <taxon>campanulids</taxon>
        <taxon>Asterales</taxon>
        <taxon>Asteraceae</taxon>
        <taxon>Asteroideae</taxon>
        <taxon>Anthemideae</taxon>
        <taxon>Anthemidinae</taxon>
        <taxon>Tanacetum</taxon>
    </lineage>
</organism>
<dbReference type="SUPFAM" id="SSF56672">
    <property type="entry name" value="DNA/RNA polymerases"/>
    <property type="match status" value="1"/>
</dbReference>
<evidence type="ECO:0000313" key="2">
    <source>
        <dbReference type="Proteomes" id="UP001151760"/>
    </source>
</evidence>
<gene>
    <name evidence="1" type="ORF">Tco_0860860</name>
</gene>
<reference evidence="1" key="1">
    <citation type="journal article" date="2022" name="Int. J. Mol. Sci.">
        <title>Draft Genome of Tanacetum Coccineum: Genomic Comparison of Closely Related Tanacetum-Family Plants.</title>
        <authorList>
            <person name="Yamashiro T."/>
            <person name="Shiraishi A."/>
            <person name="Nakayama K."/>
            <person name="Satake H."/>
        </authorList>
    </citation>
    <scope>NUCLEOTIDE SEQUENCE</scope>
</reference>
<comment type="caution">
    <text evidence="1">The sequence shown here is derived from an EMBL/GenBank/DDBJ whole genome shotgun (WGS) entry which is preliminary data.</text>
</comment>
<dbReference type="PANTHER" id="PTHR15503">
    <property type="entry name" value="LDOC1 RELATED"/>
    <property type="match status" value="1"/>
</dbReference>
<protein>
    <recommendedName>
        <fullName evidence="3">Reverse transcriptase domain-containing protein</fullName>
    </recommendedName>
</protein>
<dbReference type="EMBL" id="BQNB010013262">
    <property type="protein sequence ID" value="GJT13818.1"/>
    <property type="molecule type" value="Genomic_DNA"/>
</dbReference>
<dbReference type="Gene3D" id="3.10.10.10">
    <property type="entry name" value="HIV Type 1 Reverse Transcriptase, subunit A, domain 1"/>
    <property type="match status" value="1"/>
</dbReference>
<dbReference type="InterPro" id="IPR043502">
    <property type="entry name" value="DNA/RNA_pol_sf"/>
</dbReference>
<dbReference type="InterPro" id="IPR032567">
    <property type="entry name" value="RTL1-rel"/>
</dbReference>
<proteinExistence type="predicted"/>
<dbReference type="PANTHER" id="PTHR15503:SF45">
    <property type="entry name" value="RNA-DIRECTED DNA POLYMERASE HOMOLOG"/>
    <property type="match status" value="1"/>
</dbReference>
<evidence type="ECO:0000313" key="1">
    <source>
        <dbReference type="EMBL" id="GJT13818.1"/>
    </source>
</evidence>
<evidence type="ECO:0008006" key="3">
    <source>
        <dbReference type="Google" id="ProtNLM"/>
    </source>
</evidence>
<dbReference type="Proteomes" id="UP001151760">
    <property type="component" value="Unassembled WGS sequence"/>
</dbReference>
<dbReference type="Gene3D" id="3.30.70.270">
    <property type="match status" value="1"/>
</dbReference>
<sequence length="402" mass="45722">MADAMTAYEASQNNINEVNNETSGSARGLEHTVRSCSYKEFLTCKPRDFNGTKGAVVKYATCTLMDGTLTWWNAFVQEVGLDAGYETTWKELKQMMTDEYCLRNKVQKMETELWNLSVKGTDIVVRSKAAKGLDNKKSRTTTETTMDNKTRDKKLLGFSLLERIYNKIGHIARDCRAPTQIAPATTQRALNLSFMPMAFSPLIIIAPTALDIKDTIELADGNFDVIIGMDWLSKYHAVIVCDEKLARLPYGNETLTIKEDIKEKRLEDVLVVRDFPKVFPKDLPGLPPTRQVEFQIDLVLGAAPMARAPYRLDPLEMPELSSQLQELADKGFIKPSSSPWEAPDLFVKKKDESFRMCIEYRELNKLTVKNRYPLPRIDDLFEHSQGFSVYYKIDLLSTQGQR</sequence>
<keyword evidence="2" id="KW-1185">Reference proteome</keyword>